<gene>
    <name evidence="2" type="ORF">OBBRIDRAFT_839179</name>
</gene>
<feature type="region of interest" description="Disordered" evidence="1">
    <location>
        <begin position="371"/>
        <end position="400"/>
    </location>
</feature>
<dbReference type="AlphaFoldDB" id="A0A8E2AIJ0"/>
<sequence length="751" mass="80651">MGEVEEKGAGWYLRREGWDYYGHGRSGAAQGAASRGTLITARSPDASLSRRPPRCPFWATPCHTGQLGSVHLRPRPPPPRRGPPAPRRPWRWRWLLPRPRRPFPAIFTRFLLVCARSSARASSMRWGVRCRRAPGWRPLAAPLLGASPALRHRWNSSPRSDTRGGCGCCSLCFDPEDGCRRLHAPTPEPREALPASDRFSSSLRSQPAAGHLPSASATCPSLASVPKHAGAVPGASRSPSVLRTSGPVTACVCACACVPSLPRPCSTPARRVLLPQRVSCRPQPGPASLPSTPAVEPPRPRTQNASHSPRATLIRLRARPLPPNQESPSRSPGTQGLSTGFSTLCGAALVIVRHSLRSGSRCSYSGSAVRRAENGGHMSASPTSGISPLPTRPDAAPLPARGRAGLADEMLALRPMRDGAANTRNCAQWRFPPAAGIIRHPSSRCARCWTVGGAVCALAVDPSSPPRARRVRRPITLRRRRAVARRERRAVSGPAQLSRPRPRVFSWKLRTARAARGHATSPANGPEHTTRLPARPQTTAEAPRAVTSGRSGRPRVAAADGALWRRVRRSQIGVMLAGARCCEALCCSAACGFWHARLTRCVCLATCVCHFVGKTPGCECTSRCFLLDGDPEWLLAHARCPAAGPGLRRSEGPPPRRHAHAALDAPSHRAGPLPLTRATVVRSHSREPAPDGADLRPHTLSLPPPSRSPPSASARSPARERPQLTYPFGPLALTRPARPYGPAPPITTRPQ</sequence>
<feature type="region of interest" description="Disordered" evidence="1">
    <location>
        <begin position="515"/>
        <end position="552"/>
    </location>
</feature>
<feature type="compositionally biased region" description="Basic and acidic residues" evidence="1">
    <location>
        <begin position="684"/>
        <end position="697"/>
    </location>
</feature>
<feature type="compositionally biased region" description="Pro residues" evidence="1">
    <location>
        <begin position="739"/>
        <end position="751"/>
    </location>
</feature>
<proteinExistence type="predicted"/>
<feature type="compositionally biased region" description="Pro residues" evidence="1">
    <location>
        <begin position="75"/>
        <end position="87"/>
    </location>
</feature>
<evidence type="ECO:0000313" key="2">
    <source>
        <dbReference type="EMBL" id="OCH85156.1"/>
    </source>
</evidence>
<dbReference type="EMBL" id="KV722605">
    <property type="protein sequence ID" value="OCH85156.1"/>
    <property type="molecule type" value="Genomic_DNA"/>
</dbReference>
<name>A0A8E2AIJ0_9APHY</name>
<dbReference type="Proteomes" id="UP000250043">
    <property type="component" value="Unassembled WGS sequence"/>
</dbReference>
<organism evidence="2 3">
    <name type="scientific">Obba rivulosa</name>
    <dbReference type="NCBI Taxonomy" id="1052685"/>
    <lineage>
        <taxon>Eukaryota</taxon>
        <taxon>Fungi</taxon>
        <taxon>Dikarya</taxon>
        <taxon>Basidiomycota</taxon>
        <taxon>Agaricomycotina</taxon>
        <taxon>Agaricomycetes</taxon>
        <taxon>Polyporales</taxon>
        <taxon>Gelatoporiaceae</taxon>
        <taxon>Obba</taxon>
    </lineage>
</organism>
<reference evidence="2 3" key="1">
    <citation type="submission" date="2016-07" db="EMBL/GenBank/DDBJ databases">
        <title>Draft genome of the white-rot fungus Obba rivulosa 3A-2.</title>
        <authorList>
            <consortium name="DOE Joint Genome Institute"/>
            <person name="Miettinen O."/>
            <person name="Riley R."/>
            <person name="Acob R."/>
            <person name="Barry K."/>
            <person name="Cullen D."/>
            <person name="De Vries R."/>
            <person name="Hainaut M."/>
            <person name="Hatakka A."/>
            <person name="Henrissat B."/>
            <person name="Hilden K."/>
            <person name="Kuo R."/>
            <person name="Labutti K."/>
            <person name="Lipzen A."/>
            <person name="Makela M.R."/>
            <person name="Sandor L."/>
            <person name="Spatafora J.W."/>
            <person name="Grigoriev I.V."/>
            <person name="Hibbett D.S."/>
        </authorList>
    </citation>
    <scope>NUCLEOTIDE SEQUENCE [LARGE SCALE GENOMIC DNA]</scope>
    <source>
        <strain evidence="2 3">3A-2</strain>
    </source>
</reference>
<keyword evidence="3" id="KW-1185">Reference proteome</keyword>
<feature type="compositionally biased region" description="Polar residues" evidence="1">
    <location>
        <begin position="326"/>
        <end position="338"/>
    </location>
</feature>
<feature type="region of interest" description="Disordered" evidence="1">
    <location>
        <begin position="644"/>
        <end position="751"/>
    </location>
</feature>
<feature type="region of interest" description="Disordered" evidence="1">
    <location>
        <begin position="183"/>
        <end position="219"/>
    </location>
</feature>
<feature type="region of interest" description="Disordered" evidence="1">
    <location>
        <begin position="319"/>
        <end position="338"/>
    </location>
</feature>
<evidence type="ECO:0000313" key="3">
    <source>
        <dbReference type="Proteomes" id="UP000250043"/>
    </source>
</evidence>
<protein>
    <submittedName>
        <fullName evidence="2">Uncharacterized protein</fullName>
    </submittedName>
</protein>
<evidence type="ECO:0000256" key="1">
    <source>
        <dbReference type="SAM" id="MobiDB-lite"/>
    </source>
</evidence>
<feature type="region of interest" description="Disordered" evidence="1">
    <location>
        <begin position="278"/>
        <end position="311"/>
    </location>
</feature>
<feature type="region of interest" description="Disordered" evidence="1">
    <location>
        <begin position="68"/>
        <end position="88"/>
    </location>
</feature>
<accession>A0A8E2AIJ0</accession>